<dbReference type="Proteomes" id="UP000789739">
    <property type="component" value="Unassembled WGS sequence"/>
</dbReference>
<evidence type="ECO:0000256" key="1">
    <source>
        <dbReference type="SAM" id="MobiDB-lite"/>
    </source>
</evidence>
<feature type="compositionally biased region" description="Basic and acidic residues" evidence="1">
    <location>
        <begin position="88"/>
        <end position="116"/>
    </location>
</feature>
<sequence length="142" mass="16721">MQSIDSLRELLPSLGRRMLRFLNLKRRMLNLILRIRTEIPDLKRKFADIESEKVEHKARIVELLRQTLEESKRRDVENAELKARIEELEKNKTDSSAENELKAEVVKLRGSNEESKQPTQDISPKVVVSFMRFEVNYSLTEI</sequence>
<name>A0A9N9F9J6_9GLOM</name>
<evidence type="ECO:0000313" key="2">
    <source>
        <dbReference type="EMBL" id="CAG8517923.1"/>
    </source>
</evidence>
<comment type="caution">
    <text evidence="2">The sequence shown here is derived from an EMBL/GenBank/DDBJ whole genome shotgun (WGS) entry which is preliminary data.</text>
</comment>
<keyword evidence="3" id="KW-1185">Reference proteome</keyword>
<gene>
    <name evidence="2" type="ORF">PBRASI_LOCUS3464</name>
</gene>
<reference evidence="2" key="1">
    <citation type="submission" date="2021-06" db="EMBL/GenBank/DDBJ databases">
        <authorList>
            <person name="Kallberg Y."/>
            <person name="Tangrot J."/>
            <person name="Rosling A."/>
        </authorList>
    </citation>
    <scope>NUCLEOTIDE SEQUENCE</scope>
    <source>
        <strain evidence="2">BR232B</strain>
    </source>
</reference>
<organism evidence="2 3">
    <name type="scientific">Paraglomus brasilianum</name>
    <dbReference type="NCBI Taxonomy" id="144538"/>
    <lineage>
        <taxon>Eukaryota</taxon>
        <taxon>Fungi</taxon>
        <taxon>Fungi incertae sedis</taxon>
        <taxon>Mucoromycota</taxon>
        <taxon>Glomeromycotina</taxon>
        <taxon>Glomeromycetes</taxon>
        <taxon>Paraglomerales</taxon>
        <taxon>Paraglomeraceae</taxon>
        <taxon>Paraglomus</taxon>
    </lineage>
</organism>
<evidence type="ECO:0000313" key="3">
    <source>
        <dbReference type="Proteomes" id="UP000789739"/>
    </source>
</evidence>
<proteinExistence type="predicted"/>
<feature type="region of interest" description="Disordered" evidence="1">
    <location>
        <begin position="88"/>
        <end position="121"/>
    </location>
</feature>
<dbReference type="AlphaFoldDB" id="A0A9N9F9J6"/>
<dbReference type="OrthoDB" id="2438143at2759"/>
<protein>
    <submittedName>
        <fullName evidence="2">3504_t:CDS:1</fullName>
    </submittedName>
</protein>
<accession>A0A9N9F9J6</accession>
<dbReference type="EMBL" id="CAJVPI010000314">
    <property type="protein sequence ID" value="CAG8517923.1"/>
    <property type="molecule type" value="Genomic_DNA"/>
</dbReference>